<dbReference type="EMBL" id="JAGKQM010000014">
    <property type="protein sequence ID" value="KAH0882536.1"/>
    <property type="molecule type" value="Genomic_DNA"/>
</dbReference>
<evidence type="ECO:0000313" key="1">
    <source>
        <dbReference type="EMBL" id="KAH0882536.1"/>
    </source>
</evidence>
<protein>
    <submittedName>
        <fullName evidence="1">Uncharacterized protein</fullName>
    </submittedName>
</protein>
<name>A0ABQ7ZQP4_BRANA</name>
<comment type="caution">
    <text evidence="1">The sequence shown here is derived from an EMBL/GenBank/DDBJ whole genome shotgun (WGS) entry which is preliminary data.</text>
</comment>
<keyword evidence="2" id="KW-1185">Reference proteome</keyword>
<reference evidence="1 2" key="1">
    <citation type="submission" date="2021-05" db="EMBL/GenBank/DDBJ databases">
        <title>Genome Assembly of Synthetic Allotetraploid Brassica napus Reveals Homoeologous Exchanges between Subgenomes.</title>
        <authorList>
            <person name="Davis J.T."/>
        </authorList>
    </citation>
    <scope>NUCLEOTIDE SEQUENCE [LARGE SCALE GENOMIC DNA]</scope>
    <source>
        <strain evidence="2">cv. Da-Ae</strain>
        <tissue evidence="1">Seedling</tissue>
    </source>
</reference>
<accession>A0ABQ7ZQP4</accession>
<organism evidence="1 2">
    <name type="scientific">Brassica napus</name>
    <name type="common">Rape</name>
    <dbReference type="NCBI Taxonomy" id="3708"/>
    <lineage>
        <taxon>Eukaryota</taxon>
        <taxon>Viridiplantae</taxon>
        <taxon>Streptophyta</taxon>
        <taxon>Embryophyta</taxon>
        <taxon>Tracheophyta</taxon>
        <taxon>Spermatophyta</taxon>
        <taxon>Magnoliopsida</taxon>
        <taxon>eudicotyledons</taxon>
        <taxon>Gunneridae</taxon>
        <taxon>Pentapetalae</taxon>
        <taxon>rosids</taxon>
        <taxon>malvids</taxon>
        <taxon>Brassicales</taxon>
        <taxon>Brassicaceae</taxon>
        <taxon>Brassiceae</taxon>
        <taxon>Brassica</taxon>
    </lineage>
</organism>
<dbReference type="Proteomes" id="UP000824890">
    <property type="component" value="Unassembled WGS sequence"/>
</dbReference>
<proteinExistence type="predicted"/>
<sequence>MTIRILVSKAQFQLKFKAKKKLPPKQDFRVKKREKQRW</sequence>
<gene>
    <name evidence="1" type="ORF">HID58_058632</name>
</gene>
<evidence type="ECO:0000313" key="2">
    <source>
        <dbReference type="Proteomes" id="UP000824890"/>
    </source>
</evidence>